<keyword evidence="6" id="KW-0406">Ion transport</keyword>
<comment type="caution">
    <text evidence="14">The sequence shown here is derived from an EMBL/GenBank/DDBJ whole genome shotgun (WGS) entry which is preliminary data.</text>
</comment>
<name>A0ABV2BS57_9GAMM</name>
<keyword evidence="8 10" id="KW-0472">Membrane</keyword>
<dbReference type="InterPro" id="IPR050330">
    <property type="entry name" value="Bact_OuterMem_StrucFunc"/>
</dbReference>
<dbReference type="PANTHER" id="PTHR30329:SF21">
    <property type="entry name" value="LIPOPROTEIN YIAD-RELATED"/>
    <property type="match status" value="1"/>
</dbReference>
<evidence type="ECO:0000256" key="5">
    <source>
        <dbReference type="ARBA" id="ARBA00022729"/>
    </source>
</evidence>
<dbReference type="Pfam" id="PF13505">
    <property type="entry name" value="OMP_b-brl"/>
    <property type="match status" value="1"/>
</dbReference>
<dbReference type="InterPro" id="IPR027385">
    <property type="entry name" value="Beta-barrel_OMP"/>
</dbReference>
<sequence length="376" mass="41461">MKKLIVISSMAATLLLPTITTADENTGVYITLGANHFIFDSERLLDDETNLFVGLGSQMTNHWSLGVEFTSLDTNRSWNNGPAFDTNFFSVVSHYRYQPRNEDSFFWKTGVGRYTEVPNSDDRLSARLGAGYDFAFSEKASFTLGADALVGLNKSRLDWVPYLAVNYFFGDTGSAPAPAPAPQPVKTVQNEPQDSDRDGVADNLDQCPNSRSGVSVDRKGCELDTDNDGVVNSLDQCQQTPMGAKVDASGCRIALKEDVSITLNVQFANNSNEITDAYRNDIKRVADFMRQYPDTRVTIEGHTDSRGSAQYNQQLSEKRAKAVMDYLIAEFSVAANRIRAVGKGEESPIASNDTAEGRKENRRVQAEIKTTVTKPQ</sequence>
<dbReference type="Proteomes" id="UP001548189">
    <property type="component" value="Unassembled WGS sequence"/>
</dbReference>
<feature type="chain" id="PRO_5045257807" evidence="12">
    <location>
        <begin position="23"/>
        <end position="376"/>
    </location>
</feature>
<keyword evidence="7" id="KW-0626">Porin</keyword>
<evidence type="ECO:0000256" key="8">
    <source>
        <dbReference type="ARBA" id="ARBA00023136"/>
    </source>
</evidence>
<dbReference type="InterPro" id="IPR036737">
    <property type="entry name" value="OmpA-like_sf"/>
</dbReference>
<evidence type="ECO:0000313" key="15">
    <source>
        <dbReference type="Proteomes" id="UP001548189"/>
    </source>
</evidence>
<dbReference type="PROSITE" id="PS01068">
    <property type="entry name" value="OMPA_1"/>
    <property type="match status" value="1"/>
</dbReference>
<dbReference type="InterPro" id="IPR003367">
    <property type="entry name" value="Thrombospondin_3-like_rpt"/>
</dbReference>
<feature type="region of interest" description="Disordered" evidence="11">
    <location>
        <begin position="176"/>
        <end position="219"/>
    </location>
</feature>
<protein>
    <submittedName>
        <fullName evidence="14">OmpA family protein</fullName>
    </submittedName>
</protein>
<dbReference type="Pfam" id="PF00691">
    <property type="entry name" value="OmpA"/>
    <property type="match status" value="1"/>
</dbReference>
<comment type="subcellular location">
    <subcellularLocation>
        <location evidence="1">Cell outer membrane</location>
        <topology evidence="1">Multi-pass membrane protein</topology>
    </subcellularLocation>
</comment>
<accession>A0ABV2BS57</accession>
<dbReference type="RefSeq" id="WP_353874369.1">
    <property type="nucleotide sequence ID" value="NZ_JBEVCJ010000005.1"/>
</dbReference>
<dbReference type="InterPro" id="IPR006665">
    <property type="entry name" value="OmpA-like"/>
</dbReference>
<evidence type="ECO:0000256" key="6">
    <source>
        <dbReference type="ARBA" id="ARBA00023065"/>
    </source>
</evidence>
<evidence type="ECO:0000256" key="12">
    <source>
        <dbReference type="SAM" id="SignalP"/>
    </source>
</evidence>
<dbReference type="Pfam" id="PF02412">
    <property type="entry name" value="TSP_3"/>
    <property type="match status" value="2"/>
</dbReference>
<evidence type="ECO:0000256" key="4">
    <source>
        <dbReference type="ARBA" id="ARBA00022692"/>
    </source>
</evidence>
<dbReference type="CDD" id="cd07185">
    <property type="entry name" value="OmpA_C-like"/>
    <property type="match status" value="1"/>
</dbReference>
<keyword evidence="15" id="KW-1185">Reference proteome</keyword>
<keyword evidence="3" id="KW-1134">Transmembrane beta strand</keyword>
<evidence type="ECO:0000256" key="11">
    <source>
        <dbReference type="SAM" id="MobiDB-lite"/>
    </source>
</evidence>
<evidence type="ECO:0000256" key="10">
    <source>
        <dbReference type="PROSITE-ProRule" id="PRU00473"/>
    </source>
</evidence>
<feature type="signal peptide" evidence="12">
    <location>
        <begin position="1"/>
        <end position="22"/>
    </location>
</feature>
<evidence type="ECO:0000256" key="7">
    <source>
        <dbReference type="ARBA" id="ARBA00023114"/>
    </source>
</evidence>
<evidence type="ECO:0000256" key="1">
    <source>
        <dbReference type="ARBA" id="ARBA00004571"/>
    </source>
</evidence>
<dbReference type="InterPro" id="IPR028974">
    <property type="entry name" value="TSP_type-3_rpt"/>
</dbReference>
<keyword evidence="2" id="KW-0813">Transport</keyword>
<evidence type="ECO:0000256" key="2">
    <source>
        <dbReference type="ARBA" id="ARBA00022448"/>
    </source>
</evidence>
<dbReference type="EMBL" id="JBEVCJ010000005">
    <property type="protein sequence ID" value="MET1254762.1"/>
    <property type="molecule type" value="Genomic_DNA"/>
</dbReference>
<evidence type="ECO:0000259" key="13">
    <source>
        <dbReference type="PROSITE" id="PS51123"/>
    </source>
</evidence>
<keyword evidence="4" id="KW-0812">Transmembrane</keyword>
<evidence type="ECO:0000313" key="14">
    <source>
        <dbReference type="EMBL" id="MET1254762.1"/>
    </source>
</evidence>
<keyword evidence="5 12" id="KW-0732">Signal</keyword>
<dbReference type="PANTHER" id="PTHR30329">
    <property type="entry name" value="STATOR ELEMENT OF FLAGELLAR MOTOR COMPLEX"/>
    <property type="match status" value="1"/>
</dbReference>
<reference evidence="14 15" key="1">
    <citation type="submission" date="2024-06" db="EMBL/GenBank/DDBJ databases">
        <authorList>
            <person name="Li F."/>
        </authorList>
    </citation>
    <scope>NUCLEOTIDE SEQUENCE [LARGE SCALE GENOMIC DNA]</scope>
    <source>
        <strain evidence="14 15">GXAS 311</strain>
    </source>
</reference>
<proteinExistence type="predicted"/>
<evidence type="ECO:0000256" key="3">
    <source>
        <dbReference type="ARBA" id="ARBA00022452"/>
    </source>
</evidence>
<feature type="domain" description="OmpA-like" evidence="13">
    <location>
        <begin position="254"/>
        <end position="372"/>
    </location>
</feature>
<dbReference type="Gene3D" id="2.40.160.20">
    <property type="match status" value="1"/>
</dbReference>
<dbReference type="PRINTS" id="PR01021">
    <property type="entry name" value="OMPADOMAIN"/>
</dbReference>
<dbReference type="Gene3D" id="3.30.1330.60">
    <property type="entry name" value="OmpA-like domain"/>
    <property type="match status" value="1"/>
</dbReference>
<keyword evidence="9" id="KW-0998">Cell outer membrane</keyword>
<dbReference type="SUPFAM" id="SSF103088">
    <property type="entry name" value="OmpA-like"/>
    <property type="match status" value="1"/>
</dbReference>
<dbReference type="SUPFAM" id="SSF56925">
    <property type="entry name" value="OMPA-like"/>
    <property type="match status" value="1"/>
</dbReference>
<feature type="compositionally biased region" description="Basic and acidic residues" evidence="11">
    <location>
        <begin position="355"/>
        <end position="366"/>
    </location>
</feature>
<dbReference type="InterPro" id="IPR006664">
    <property type="entry name" value="OMP_bac"/>
</dbReference>
<dbReference type="InterPro" id="IPR011250">
    <property type="entry name" value="OMP/PagP_B-barrel"/>
</dbReference>
<dbReference type="InterPro" id="IPR006690">
    <property type="entry name" value="OMPA-like_CS"/>
</dbReference>
<feature type="region of interest" description="Disordered" evidence="11">
    <location>
        <begin position="342"/>
        <end position="376"/>
    </location>
</feature>
<dbReference type="SUPFAM" id="SSF103647">
    <property type="entry name" value="TSP type-3 repeat"/>
    <property type="match status" value="1"/>
</dbReference>
<evidence type="ECO:0000256" key="9">
    <source>
        <dbReference type="ARBA" id="ARBA00023237"/>
    </source>
</evidence>
<dbReference type="PROSITE" id="PS51123">
    <property type="entry name" value="OMPA_2"/>
    <property type="match status" value="1"/>
</dbReference>
<gene>
    <name evidence="14" type="ORF">ABVT43_06475</name>
</gene>
<organism evidence="14 15">
    <name type="scientific">Aliikangiella maris</name>
    <dbReference type="NCBI Taxonomy" id="3162458"/>
    <lineage>
        <taxon>Bacteria</taxon>
        <taxon>Pseudomonadati</taxon>
        <taxon>Pseudomonadota</taxon>
        <taxon>Gammaproteobacteria</taxon>
        <taxon>Oceanospirillales</taxon>
        <taxon>Pleioneaceae</taxon>
        <taxon>Aliikangiella</taxon>
    </lineage>
</organism>